<dbReference type="EMBL" id="WJBD01000020">
    <property type="protein sequence ID" value="MBC3889577.1"/>
    <property type="molecule type" value="Genomic_DNA"/>
</dbReference>
<dbReference type="Proteomes" id="UP000616595">
    <property type="component" value="Unassembled WGS sequence"/>
</dbReference>
<evidence type="ECO:0000313" key="1">
    <source>
        <dbReference type="EMBL" id="MBC3889577.1"/>
    </source>
</evidence>
<reference evidence="1" key="1">
    <citation type="submission" date="2019-10" db="EMBL/GenBank/DDBJ databases">
        <authorList>
            <person name="Ross D.E."/>
            <person name="Gulliver D."/>
        </authorList>
    </citation>
    <scope>NUCLEOTIDE SEQUENCE</scope>
    <source>
        <strain evidence="1">DER-2019</strain>
    </source>
</reference>
<sequence length="112" mass="12523">MSKSETKEVIIGASLEALKERFLSNLDETRRFSIIEKELKENNYVIILQTTPSSRSAGEIVTVELCETGDKQTRVVVKSVLAALFQRSDKGVNQENIDAIVPMLKEVPEKLS</sequence>
<accession>A0A923HXT5</accession>
<evidence type="ECO:0000313" key="2">
    <source>
        <dbReference type="Proteomes" id="UP000616595"/>
    </source>
</evidence>
<name>A0A923HXT5_9FIRM</name>
<dbReference type="RefSeq" id="WP_148568403.1">
    <property type="nucleotide sequence ID" value="NZ_RXYA01000017.1"/>
</dbReference>
<keyword evidence="2" id="KW-1185">Reference proteome</keyword>
<proteinExistence type="predicted"/>
<organism evidence="1 2">
    <name type="scientific">Acetobacterium paludosum</name>
    <dbReference type="NCBI Taxonomy" id="52693"/>
    <lineage>
        <taxon>Bacteria</taxon>
        <taxon>Bacillati</taxon>
        <taxon>Bacillota</taxon>
        <taxon>Clostridia</taxon>
        <taxon>Eubacteriales</taxon>
        <taxon>Eubacteriaceae</taxon>
        <taxon>Acetobacterium</taxon>
    </lineage>
</organism>
<gene>
    <name evidence="1" type="ORF">GH810_14785</name>
</gene>
<reference evidence="1" key="2">
    <citation type="submission" date="2020-10" db="EMBL/GenBank/DDBJ databases">
        <title>Comparative genomics of the Acetobacterium genus.</title>
        <authorList>
            <person name="Marshall C."/>
            <person name="May H."/>
            <person name="Norman S."/>
        </authorList>
    </citation>
    <scope>NUCLEOTIDE SEQUENCE</scope>
    <source>
        <strain evidence="1">DER-2019</strain>
    </source>
</reference>
<dbReference type="AlphaFoldDB" id="A0A923HXT5"/>
<comment type="caution">
    <text evidence="1">The sequence shown here is derived from an EMBL/GenBank/DDBJ whole genome shotgun (WGS) entry which is preliminary data.</text>
</comment>
<protein>
    <submittedName>
        <fullName evidence="1">Uncharacterized protein</fullName>
    </submittedName>
</protein>